<dbReference type="GO" id="GO:0042802">
    <property type="term" value="F:identical protein binding"/>
    <property type="evidence" value="ECO:0007669"/>
    <property type="project" value="InterPro"/>
</dbReference>
<organism evidence="2 3">
    <name type="scientific">Pontiella desulfatans</name>
    <dbReference type="NCBI Taxonomy" id="2750659"/>
    <lineage>
        <taxon>Bacteria</taxon>
        <taxon>Pseudomonadati</taxon>
        <taxon>Kiritimatiellota</taxon>
        <taxon>Kiritimatiellia</taxon>
        <taxon>Kiritimatiellales</taxon>
        <taxon>Pontiellaceae</taxon>
        <taxon>Pontiella</taxon>
    </lineage>
</organism>
<evidence type="ECO:0000313" key="2">
    <source>
        <dbReference type="EMBL" id="VGO14446.1"/>
    </source>
</evidence>
<protein>
    <recommendedName>
        <fullName evidence="1">SLA1 homology domain-containing protein</fullName>
    </recommendedName>
</protein>
<feature type="domain" description="SLA1 homology" evidence="1">
    <location>
        <begin position="26"/>
        <end position="77"/>
    </location>
</feature>
<dbReference type="RefSeq" id="WP_168442278.1">
    <property type="nucleotide sequence ID" value="NZ_CAAHFG010000001.1"/>
</dbReference>
<dbReference type="Pfam" id="PF03983">
    <property type="entry name" value="SHD1"/>
    <property type="match status" value="1"/>
</dbReference>
<accession>A0A6C2U4W9</accession>
<dbReference type="GO" id="GO:0008092">
    <property type="term" value="F:cytoskeletal protein binding"/>
    <property type="evidence" value="ECO:0007669"/>
    <property type="project" value="InterPro"/>
</dbReference>
<dbReference type="Gene3D" id="2.30.30.700">
    <property type="entry name" value="SLA1 homology domain 1"/>
    <property type="match status" value="1"/>
</dbReference>
<gene>
    <name evidence="2" type="ORF">PDESU_03008</name>
</gene>
<evidence type="ECO:0000259" key="1">
    <source>
        <dbReference type="Pfam" id="PF03983"/>
    </source>
</evidence>
<dbReference type="GO" id="GO:0030674">
    <property type="term" value="F:protein-macromolecule adaptor activity"/>
    <property type="evidence" value="ECO:0007669"/>
    <property type="project" value="InterPro"/>
</dbReference>
<dbReference type="InterPro" id="IPR007131">
    <property type="entry name" value="SHD1"/>
</dbReference>
<sequence length="249" mass="28407">MTTIKHAGWLGLAALVVLIPLHQVQAEMRVWTSTDGKTVEAEFVSVMGDKLVLKTEKGKTVKIPVAQMSPEDLEFIDLAKAPVFNITFTKQSGQRFVETGPYIENQDATIFDYVFGVKMKQTSARPYPHELQVEYFAIGAERKTYGDKFILLDRGSSSFTPSRANQLSHEFKGKKVEVMEYLYDDDYRGRKYNGYLVTVTDKRGIIIAHSETSKWLFENLENLKKLPVGAYFDKTCTRTHPTRPKSTRY</sequence>
<dbReference type="GO" id="GO:0043130">
    <property type="term" value="F:ubiquitin binding"/>
    <property type="evidence" value="ECO:0007669"/>
    <property type="project" value="InterPro"/>
</dbReference>
<reference evidence="2 3" key="1">
    <citation type="submission" date="2019-04" db="EMBL/GenBank/DDBJ databases">
        <authorList>
            <person name="Van Vliet M D."/>
        </authorList>
    </citation>
    <scope>NUCLEOTIDE SEQUENCE [LARGE SCALE GENOMIC DNA]</scope>
    <source>
        <strain evidence="2 3">F1</strain>
    </source>
</reference>
<keyword evidence="3" id="KW-1185">Reference proteome</keyword>
<dbReference type="EMBL" id="CAAHFG010000001">
    <property type="protein sequence ID" value="VGO14446.1"/>
    <property type="molecule type" value="Genomic_DNA"/>
</dbReference>
<dbReference type="Proteomes" id="UP000366872">
    <property type="component" value="Unassembled WGS sequence"/>
</dbReference>
<evidence type="ECO:0000313" key="3">
    <source>
        <dbReference type="Proteomes" id="UP000366872"/>
    </source>
</evidence>
<dbReference type="AlphaFoldDB" id="A0A6C2U4W9"/>
<proteinExistence type="predicted"/>
<name>A0A6C2U4W9_PONDE</name>